<dbReference type="AlphaFoldDB" id="A0A9X2K9I0"/>
<dbReference type="EMBL" id="JAMZEB010000004">
    <property type="protein sequence ID" value="MCP2365782.1"/>
    <property type="molecule type" value="Genomic_DNA"/>
</dbReference>
<accession>A0A9X2K9I0</accession>
<organism evidence="1 2">
    <name type="scientific">Nonomuraea thailandensis</name>
    <dbReference type="NCBI Taxonomy" id="1188745"/>
    <lineage>
        <taxon>Bacteria</taxon>
        <taxon>Bacillati</taxon>
        <taxon>Actinomycetota</taxon>
        <taxon>Actinomycetes</taxon>
        <taxon>Streptosporangiales</taxon>
        <taxon>Streptosporangiaceae</taxon>
        <taxon>Nonomuraea</taxon>
    </lineage>
</organism>
<keyword evidence="2" id="KW-1185">Reference proteome</keyword>
<comment type="caution">
    <text evidence="1">The sequence shown here is derived from an EMBL/GenBank/DDBJ whole genome shotgun (WGS) entry which is preliminary data.</text>
</comment>
<evidence type="ECO:0000313" key="1">
    <source>
        <dbReference type="EMBL" id="MCP2365782.1"/>
    </source>
</evidence>
<reference evidence="1" key="1">
    <citation type="submission" date="2022-06" db="EMBL/GenBank/DDBJ databases">
        <title>Sequencing the genomes of 1000 actinobacteria strains.</title>
        <authorList>
            <person name="Klenk H.-P."/>
        </authorList>
    </citation>
    <scope>NUCLEOTIDE SEQUENCE</scope>
    <source>
        <strain evidence="1">DSM 46694</strain>
    </source>
</reference>
<dbReference type="RefSeq" id="WP_253760307.1">
    <property type="nucleotide sequence ID" value="NZ_BAABKA010000019.1"/>
</dbReference>
<evidence type="ECO:0000313" key="2">
    <source>
        <dbReference type="Proteomes" id="UP001139648"/>
    </source>
</evidence>
<name>A0A9X2K9I0_9ACTN</name>
<proteinExistence type="predicted"/>
<protein>
    <submittedName>
        <fullName evidence="1">Uncharacterized protein</fullName>
    </submittedName>
</protein>
<sequence>MTREPAMTAAYDELLAAARATVAAAALGDPEPLAILASYLAEHGQLPPDGARPAQLLALAAPARAGVA</sequence>
<dbReference type="Proteomes" id="UP001139648">
    <property type="component" value="Unassembled WGS sequence"/>
</dbReference>
<gene>
    <name evidence="1" type="ORF">HD597_012886</name>
</gene>